<organism evidence="2 3">
    <name type="scientific">Pyxicephalus adspersus</name>
    <name type="common">African bullfrog</name>
    <dbReference type="NCBI Taxonomy" id="30357"/>
    <lineage>
        <taxon>Eukaryota</taxon>
        <taxon>Metazoa</taxon>
        <taxon>Chordata</taxon>
        <taxon>Craniata</taxon>
        <taxon>Vertebrata</taxon>
        <taxon>Euteleostomi</taxon>
        <taxon>Amphibia</taxon>
        <taxon>Batrachia</taxon>
        <taxon>Anura</taxon>
        <taxon>Neobatrachia</taxon>
        <taxon>Ranoidea</taxon>
        <taxon>Pyxicephalidae</taxon>
        <taxon>Pyxicephalinae</taxon>
        <taxon>Pyxicephalus</taxon>
    </lineage>
</organism>
<evidence type="ECO:0000313" key="3">
    <source>
        <dbReference type="Proteomes" id="UP001181693"/>
    </source>
</evidence>
<reference evidence="2" key="1">
    <citation type="thesis" date="2020" institute="ProQuest LLC" country="789 East Eisenhower Parkway, Ann Arbor, MI, USA">
        <title>Comparative Genomics and Chromosome Evolution.</title>
        <authorList>
            <person name="Mudd A.B."/>
        </authorList>
    </citation>
    <scope>NUCLEOTIDE SEQUENCE</scope>
    <source>
        <strain evidence="2">1538</strain>
        <tissue evidence="2">Blood</tissue>
    </source>
</reference>
<evidence type="ECO:0000313" key="2">
    <source>
        <dbReference type="EMBL" id="DBA25474.1"/>
    </source>
</evidence>
<protein>
    <submittedName>
        <fullName evidence="2">Uncharacterized protein</fullName>
    </submittedName>
</protein>
<comment type="caution">
    <text evidence="2">The sequence shown here is derived from an EMBL/GenBank/DDBJ whole genome shotgun (WGS) entry which is preliminary data.</text>
</comment>
<keyword evidence="1" id="KW-0812">Transmembrane</keyword>
<gene>
    <name evidence="2" type="ORF">GDO54_009854</name>
</gene>
<accession>A0AAV3ADZ4</accession>
<dbReference type="EMBL" id="DYDO01000004">
    <property type="protein sequence ID" value="DBA25474.1"/>
    <property type="molecule type" value="Genomic_DNA"/>
</dbReference>
<sequence>MCWNSEFLRCSQVTSAIFVDVLSKCLQFTTCFLPEIPPPLYYIKLYILFCCVYIMVYILCNNILSIFGTMCNVQPWNLFNLGGKKL</sequence>
<name>A0AAV3ADZ4_PYXAD</name>
<keyword evidence="3" id="KW-1185">Reference proteome</keyword>
<keyword evidence="1" id="KW-0472">Membrane</keyword>
<evidence type="ECO:0000256" key="1">
    <source>
        <dbReference type="SAM" id="Phobius"/>
    </source>
</evidence>
<dbReference type="Proteomes" id="UP001181693">
    <property type="component" value="Unassembled WGS sequence"/>
</dbReference>
<keyword evidence="1" id="KW-1133">Transmembrane helix</keyword>
<dbReference type="AlphaFoldDB" id="A0AAV3ADZ4"/>
<feature type="transmembrane region" description="Helical" evidence="1">
    <location>
        <begin position="41"/>
        <end position="60"/>
    </location>
</feature>
<proteinExistence type="predicted"/>